<dbReference type="Gene3D" id="1.10.8.10">
    <property type="entry name" value="DNA helicase RuvA subunit, C-terminal domain"/>
    <property type="match status" value="1"/>
</dbReference>
<dbReference type="EMBL" id="MU839827">
    <property type="protein sequence ID" value="KAK1760306.1"/>
    <property type="molecule type" value="Genomic_DNA"/>
</dbReference>
<dbReference type="PROSITE" id="PS51140">
    <property type="entry name" value="CUE"/>
    <property type="match status" value="1"/>
</dbReference>
<name>A0AAJ0BLB2_9PEZI</name>
<feature type="region of interest" description="Disordered" evidence="1">
    <location>
        <begin position="376"/>
        <end position="419"/>
    </location>
</feature>
<keyword evidence="4" id="KW-1185">Reference proteome</keyword>
<dbReference type="PANTHER" id="PTHR21494:SF0">
    <property type="entry name" value="ACTIVATING SIGNAL COINTEGRATOR 1 COMPLEX SUBUNIT 2"/>
    <property type="match status" value="1"/>
</dbReference>
<evidence type="ECO:0000259" key="2">
    <source>
        <dbReference type="PROSITE" id="PS51140"/>
    </source>
</evidence>
<dbReference type="Proteomes" id="UP001239445">
    <property type="component" value="Unassembled WGS sequence"/>
</dbReference>
<gene>
    <name evidence="3" type="ORF">QBC47DRAFT_456076</name>
</gene>
<comment type="caution">
    <text evidence="3">The sequence shown here is derived from an EMBL/GenBank/DDBJ whole genome shotgun (WGS) entry which is preliminary data.</text>
</comment>
<dbReference type="InterPro" id="IPR003892">
    <property type="entry name" value="CUE"/>
</dbReference>
<feature type="region of interest" description="Disordered" evidence="1">
    <location>
        <begin position="574"/>
        <end position="673"/>
    </location>
</feature>
<dbReference type="CDD" id="cd14364">
    <property type="entry name" value="CUE_ASCC2"/>
    <property type="match status" value="1"/>
</dbReference>
<dbReference type="InterPro" id="IPR041800">
    <property type="entry name" value="ASCC2_CUE"/>
</dbReference>
<dbReference type="InterPro" id="IPR009060">
    <property type="entry name" value="UBA-like_sf"/>
</dbReference>
<evidence type="ECO:0000313" key="3">
    <source>
        <dbReference type="EMBL" id="KAK1760306.1"/>
    </source>
</evidence>
<sequence>MASQLPSFALFPLASWRDQLLADEWVACLDAWIALLDSHLSLPQDKFTLSTKDQSLANFLVSFTREIALNGTGILGSSRSAKKLLKECFLLVSRLVQSPSPPSVLLHWDFLADFGRVYGKKRAGHILSHLPEPAQALLDSSLGSLKKNLIKNLDAGISGDIRAVEEQLDRIGDLINASPPVAAFLMAGSDFVDGLINCYKVMNPPLRKVILSTTYLLLVGLAEGQKTSTLTDQLYSLKAAAEAHKSGPLNANDSLVAELVTSTPVLQHLERKLDEAGTISTRAKSILADLATFKKAGSSMPRPKRLVRRKIDKGKGIVSQDEAEASFQQEMHIHRMSQISQVQDLFPNLGSAFISKLLDEYDSDAEQVISHLLDDSLPPHLQSADRSEQLSAHKPPPHFTPHPTPPLLPSLTSLPERKNLYDPEDDDILLASIANLHLGKRHDPAETLPSAAPQKAAILSALAAFDSDDDERDDTYDAADVGGTVDAAGGADDTPLTEPTEAALFRAWQSNPRLFARDAATRRGPERARLRMETHMSDEQVEGWASMLARDGQVLRRLQGRYGEWSGVQNEIESTAWRGGGGGGEDGEDTSDVGSGAQTPRGGGGNRGRGRGRGGRGGGRGGGGSGQGQGQGGPAPDSEAARRRKEANKSSRANHNRRAERAKKMARGGGLPG</sequence>
<feature type="compositionally biased region" description="Pro residues" evidence="1">
    <location>
        <begin position="397"/>
        <end position="408"/>
    </location>
</feature>
<dbReference type="GO" id="GO:0043130">
    <property type="term" value="F:ubiquitin binding"/>
    <property type="evidence" value="ECO:0007669"/>
    <property type="project" value="InterPro"/>
</dbReference>
<feature type="domain" description="CUE" evidence="2">
    <location>
        <begin position="334"/>
        <end position="377"/>
    </location>
</feature>
<feature type="compositionally biased region" description="Gly residues" evidence="1">
    <location>
        <begin position="615"/>
        <end position="633"/>
    </location>
</feature>
<dbReference type="SUPFAM" id="SSF46934">
    <property type="entry name" value="UBA-like"/>
    <property type="match status" value="1"/>
</dbReference>
<protein>
    <recommendedName>
        <fullName evidence="2">CUE domain-containing protein</fullName>
    </recommendedName>
</protein>
<evidence type="ECO:0000313" key="4">
    <source>
        <dbReference type="Proteomes" id="UP001239445"/>
    </source>
</evidence>
<proteinExistence type="predicted"/>
<dbReference type="InterPro" id="IPR052586">
    <property type="entry name" value="ASCC2"/>
</dbReference>
<reference evidence="3" key="1">
    <citation type="submission" date="2023-06" db="EMBL/GenBank/DDBJ databases">
        <title>Genome-scale phylogeny and comparative genomics of the fungal order Sordariales.</title>
        <authorList>
            <consortium name="Lawrence Berkeley National Laboratory"/>
            <person name="Hensen N."/>
            <person name="Bonometti L."/>
            <person name="Westerberg I."/>
            <person name="Brannstrom I.O."/>
            <person name="Guillou S."/>
            <person name="Cros-Aarteil S."/>
            <person name="Calhoun S."/>
            <person name="Haridas S."/>
            <person name="Kuo A."/>
            <person name="Mondo S."/>
            <person name="Pangilinan J."/>
            <person name="Riley R."/>
            <person name="Labutti K."/>
            <person name="Andreopoulos B."/>
            <person name="Lipzen A."/>
            <person name="Chen C."/>
            <person name="Yanf M."/>
            <person name="Daum C."/>
            <person name="Ng V."/>
            <person name="Clum A."/>
            <person name="Steindorff A."/>
            <person name="Ohm R."/>
            <person name="Martin F."/>
            <person name="Silar P."/>
            <person name="Natvig D."/>
            <person name="Lalanne C."/>
            <person name="Gautier V."/>
            <person name="Ament-Velasquez S.L."/>
            <person name="Kruys A."/>
            <person name="Hutchinson M.I."/>
            <person name="Powell A.J."/>
            <person name="Barry K."/>
            <person name="Miller A.N."/>
            <person name="Grigoriev I.V."/>
            <person name="Debuchy R."/>
            <person name="Gladieux P."/>
            <person name="Thoren M.H."/>
            <person name="Johannesson H."/>
        </authorList>
    </citation>
    <scope>NUCLEOTIDE SEQUENCE</scope>
    <source>
        <strain evidence="3">PSN4</strain>
    </source>
</reference>
<dbReference type="PANTHER" id="PTHR21494">
    <property type="entry name" value="ACTIVATING SIGNAL COINTEGRATOR 1 COMPLEX SUBUNIT 2 ASC-1 COMPLEX SUBUNIT P100"/>
    <property type="match status" value="1"/>
</dbReference>
<accession>A0AAJ0BLB2</accession>
<dbReference type="Pfam" id="PF02845">
    <property type="entry name" value="CUE"/>
    <property type="match status" value="1"/>
</dbReference>
<dbReference type="SMART" id="SM00546">
    <property type="entry name" value="CUE"/>
    <property type="match status" value="1"/>
</dbReference>
<organism evidence="3 4">
    <name type="scientific">Echria macrotheca</name>
    <dbReference type="NCBI Taxonomy" id="438768"/>
    <lineage>
        <taxon>Eukaryota</taxon>
        <taxon>Fungi</taxon>
        <taxon>Dikarya</taxon>
        <taxon>Ascomycota</taxon>
        <taxon>Pezizomycotina</taxon>
        <taxon>Sordariomycetes</taxon>
        <taxon>Sordariomycetidae</taxon>
        <taxon>Sordariales</taxon>
        <taxon>Schizotheciaceae</taxon>
        <taxon>Echria</taxon>
    </lineage>
</organism>
<evidence type="ECO:0000256" key="1">
    <source>
        <dbReference type="SAM" id="MobiDB-lite"/>
    </source>
</evidence>
<feature type="compositionally biased region" description="Basic residues" evidence="1">
    <location>
        <begin position="642"/>
        <end position="656"/>
    </location>
</feature>
<dbReference type="AlphaFoldDB" id="A0AAJ0BLB2"/>